<dbReference type="CDD" id="cd00051">
    <property type="entry name" value="EFh"/>
    <property type="match status" value="1"/>
</dbReference>
<dbReference type="OrthoDB" id="26525at2759"/>
<dbReference type="PROSITE" id="PS00018">
    <property type="entry name" value="EF_HAND_1"/>
    <property type="match status" value="3"/>
</dbReference>
<feature type="domain" description="EF-hand" evidence="3">
    <location>
        <begin position="19"/>
        <end position="54"/>
    </location>
</feature>
<dbReference type="SMART" id="SM00054">
    <property type="entry name" value="EFh"/>
    <property type="match status" value="3"/>
</dbReference>
<dbReference type="EMBL" id="VFQX01000044">
    <property type="protein sequence ID" value="KAF0975401.1"/>
    <property type="molecule type" value="Genomic_DNA"/>
</dbReference>
<dbReference type="InterPro" id="IPR002048">
    <property type="entry name" value="EF_hand_dom"/>
</dbReference>
<dbReference type="PANTHER" id="PTHR23048:SF0">
    <property type="entry name" value="CALMODULIN LIKE 3"/>
    <property type="match status" value="1"/>
</dbReference>
<keyword evidence="2" id="KW-0106">Calcium</keyword>
<protein>
    <recommendedName>
        <fullName evidence="3">EF-hand domain-containing protein</fullName>
    </recommendedName>
</protein>
<dbReference type="GO" id="GO:0016460">
    <property type="term" value="C:myosin II complex"/>
    <property type="evidence" value="ECO:0007669"/>
    <property type="project" value="TreeGrafter"/>
</dbReference>
<accession>A0A6A5BM53</accession>
<organism evidence="4 5">
    <name type="scientific">Naegleria fowleri</name>
    <name type="common">Brain eating amoeba</name>
    <dbReference type="NCBI Taxonomy" id="5763"/>
    <lineage>
        <taxon>Eukaryota</taxon>
        <taxon>Discoba</taxon>
        <taxon>Heterolobosea</taxon>
        <taxon>Tetramitia</taxon>
        <taxon>Eutetramitia</taxon>
        <taxon>Vahlkampfiidae</taxon>
        <taxon>Naegleria</taxon>
    </lineage>
</organism>
<proteinExistence type="predicted"/>
<dbReference type="InterPro" id="IPR011992">
    <property type="entry name" value="EF-hand-dom_pair"/>
</dbReference>
<dbReference type="Gene3D" id="1.10.238.10">
    <property type="entry name" value="EF-hand"/>
    <property type="match status" value="2"/>
</dbReference>
<feature type="domain" description="EF-hand" evidence="3">
    <location>
        <begin position="124"/>
        <end position="154"/>
    </location>
</feature>
<evidence type="ECO:0000313" key="4">
    <source>
        <dbReference type="EMBL" id="KAF0975401.1"/>
    </source>
</evidence>
<dbReference type="Pfam" id="PF13499">
    <property type="entry name" value="EF-hand_7"/>
    <property type="match status" value="1"/>
</dbReference>
<feature type="domain" description="EF-hand" evidence="3">
    <location>
        <begin position="88"/>
        <end position="123"/>
    </location>
</feature>
<keyword evidence="1" id="KW-0677">Repeat</keyword>
<dbReference type="Proteomes" id="UP000444721">
    <property type="component" value="Unassembled WGS sequence"/>
</dbReference>
<evidence type="ECO:0000256" key="2">
    <source>
        <dbReference type="ARBA" id="ARBA00022837"/>
    </source>
</evidence>
<dbReference type="InterPro" id="IPR018247">
    <property type="entry name" value="EF_Hand_1_Ca_BS"/>
</dbReference>
<dbReference type="InterPro" id="IPR050230">
    <property type="entry name" value="CALM/Myosin/TropC-like"/>
</dbReference>
<dbReference type="VEuPathDB" id="AmoebaDB:FDP41_005395"/>
<dbReference type="GO" id="GO:0005509">
    <property type="term" value="F:calcium ion binding"/>
    <property type="evidence" value="ECO:0007669"/>
    <property type="project" value="InterPro"/>
</dbReference>
<dbReference type="FunFam" id="1.10.238.10:FF:000001">
    <property type="entry name" value="Calmodulin 1"/>
    <property type="match status" value="1"/>
</dbReference>
<evidence type="ECO:0000313" key="5">
    <source>
        <dbReference type="Proteomes" id="UP000444721"/>
    </source>
</evidence>
<gene>
    <name evidence="4" type="ORF">FDP41_005395</name>
</gene>
<dbReference type="Pfam" id="PF00036">
    <property type="entry name" value="EF-hand_1"/>
    <property type="match status" value="1"/>
</dbReference>
<comment type="caution">
    <text evidence="4">The sequence shown here is derived from an EMBL/GenBank/DDBJ whole genome shotgun (WGS) entry which is preliminary data.</text>
</comment>
<dbReference type="OMA" id="MTENDLH"/>
<evidence type="ECO:0000256" key="1">
    <source>
        <dbReference type="ARBA" id="ARBA00022737"/>
    </source>
</evidence>
<name>A0A6A5BM53_NAEFO</name>
<dbReference type="GeneID" id="68112613"/>
<dbReference type="SUPFAM" id="SSF47473">
    <property type="entry name" value="EF-hand"/>
    <property type="match status" value="1"/>
</dbReference>
<sequence>MLRPTEVSIEELESRLPPEQLEIYRKAFRMYDKNGDGVIETAEIMMVMKDLGASMNEADLHDLLVEMGIGENVDFHAFLKIMFCSSDNGEESLRASFKLFDSDGDGFIGVEDLKEMLHKLGEDISDAQVQQVMNMADKDKDGKISVEDFIRLMK</sequence>
<keyword evidence="5" id="KW-1185">Reference proteome</keyword>
<dbReference type="VEuPathDB" id="AmoebaDB:NF0015040"/>
<dbReference type="PANTHER" id="PTHR23048">
    <property type="entry name" value="MYOSIN LIGHT CHAIN 1, 3"/>
    <property type="match status" value="1"/>
</dbReference>
<dbReference type="PROSITE" id="PS50222">
    <property type="entry name" value="EF_HAND_2"/>
    <property type="match status" value="3"/>
</dbReference>
<dbReference type="VEuPathDB" id="AmoebaDB:NfTy_065880"/>
<reference evidence="4 5" key="1">
    <citation type="journal article" date="2019" name="Sci. Rep.">
        <title>Nanopore sequencing improves the draft genome of the human pathogenic amoeba Naegleria fowleri.</title>
        <authorList>
            <person name="Liechti N."/>
            <person name="Schurch N."/>
            <person name="Bruggmann R."/>
            <person name="Wittwer M."/>
        </authorList>
    </citation>
    <scope>NUCLEOTIDE SEQUENCE [LARGE SCALE GENOMIC DNA]</scope>
    <source>
        <strain evidence="4 5">ATCC 30894</strain>
    </source>
</reference>
<evidence type="ECO:0000259" key="3">
    <source>
        <dbReference type="PROSITE" id="PS50222"/>
    </source>
</evidence>
<dbReference type="RefSeq" id="XP_044560114.1">
    <property type="nucleotide sequence ID" value="XM_044708914.1"/>
</dbReference>
<dbReference type="AlphaFoldDB" id="A0A6A5BM53"/>